<evidence type="ECO:0000256" key="1">
    <source>
        <dbReference type="SAM" id="MobiDB-lite"/>
    </source>
</evidence>
<dbReference type="OrthoDB" id="9814777at2"/>
<dbReference type="eggNOG" id="COG5285">
    <property type="taxonomic scope" value="Bacteria"/>
</dbReference>
<dbReference type="GO" id="GO:0005506">
    <property type="term" value="F:iron ion binding"/>
    <property type="evidence" value="ECO:0007669"/>
    <property type="project" value="UniProtKB-ARBA"/>
</dbReference>
<accession>A0A0A3Z025</accession>
<dbReference type="PANTHER" id="PTHR20883:SF49">
    <property type="entry name" value="PHYTANOYL-COA DIOXYGENASE"/>
    <property type="match status" value="1"/>
</dbReference>
<dbReference type="RefSeq" id="WP_034894219.1">
    <property type="nucleotide sequence ID" value="NZ_JRUQ01000041.1"/>
</dbReference>
<gene>
    <name evidence="2" type="ORF">NG99_14460</name>
</gene>
<dbReference type="Proteomes" id="UP000030351">
    <property type="component" value="Unassembled WGS sequence"/>
</dbReference>
<protein>
    <submittedName>
        <fullName evidence="2">Mitomycin antibiotic biosynthesis protein</fullName>
    </submittedName>
</protein>
<dbReference type="InterPro" id="IPR008775">
    <property type="entry name" value="Phytyl_CoA_dOase-like"/>
</dbReference>
<comment type="caution">
    <text evidence="2">The sequence shown here is derived from an EMBL/GenBank/DDBJ whole genome shotgun (WGS) entry which is preliminary data.</text>
</comment>
<dbReference type="PANTHER" id="PTHR20883">
    <property type="entry name" value="PHYTANOYL-COA DIOXYGENASE DOMAIN CONTAINING 1"/>
    <property type="match status" value="1"/>
</dbReference>
<organism evidence="2 3">
    <name type="scientific">Erwinia typographi</name>
    <dbReference type="NCBI Taxonomy" id="371042"/>
    <lineage>
        <taxon>Bacteria</taxon>
        <taxon>Pseudomonadati</taxon>
        <taxon>Pseudomonadota</taxon>
        <taxon>Gammaproteobacteria</taxon>
        <taxon>Enterobacterales</taxon>
        <taxon>Erwiniaceae</taxon>
        <taxon>Erwinia</taxon>
    </lineage>
</organism>
<name>A0A0A3Z025_9GAMM</name>
<evidence type="ECO:0000313" key="2">
    <source>
        <dbReference type="EMBL" id="KGT92220.1"/>
    </source>
</evidence>
<dbReference type="SUPFAM" id="SSF51197">
    <property type="entry name" value="Clavaminate synthase-like"/>
    <property type="match status" value="1"/>
</dbReference>
<dbReference type="STRING" id="371042.NG99_14460"/>
<dbReference type="Pfam" id="PF05721">
    <property type="entry name" value="PhyH"/>
    <property type="match status" value="1"/>
</dbReference>
<sequence>MFEISQQDREEFERDGVVIIRGAFSGEWLEKVKQGIMFNVNAPSDHGRFMDPETRTFFQDSDNWRRIDTFQDFVFNSPAKEIAAALMGSRKVNFLHDHVLSKSAGASQRTLWHQDQPYSPVDGNDYCTMWMPVDPVNKNTALEFVAGSHRWGKWFRPQMFSTGELRAGDDEKWAILPDIEADRARYPIINWQLEPGDCVVFHGLTLHGAPGNASASPRRVLSTRWTGDDAIFRRRSGKTSPPEPASGGPENGCPLDSTAFPVVWRAQE</sequence>
<proteinExistence type="predicted"/>
<reference evidence="2 3" key="1">
    <citation type="submission" date="2014-10" db="EMBL/GenBank/DDBJ databases">
        <title>Genome sequence of Erwinia typographi M043b.</title>
        <authorList>
            <person name="Chan K.-G."/>
            <person name="Tan W.-S."/>
        </authorList>
    </citation>
    <scope>NUCLEOTIDE SEQUENCE [LARGE SCALE GENOMIC DNA]</scope>
    <source>
        <strain evidence="2 3">M043b</strain>
    </source>
</reference>
<dbReference type="EMBL" id="JRUQ01000041">
    <property type="protein sequence ID" value="KGT92220.1"/>
    <property type="molecule type" value="Genomic_DNA"/>
</dbReference>
<dbReference type="GO" id="GO:0016706">
    <property type="term" value="F:2-oxoglutarate-dependent dioxygenase activity"/>
    <property type="evidence" value="ECO:0007669"/>
    <property type="project" value="UniProtKB-ARBA"/>
</dbReference>
<feature type="region of interest" description="Disordered" evidence="1">
    <location>
        <begin position="231"/>
        <end position="257"/>
    </location>
</feature>
<dbReference type="Gene3D" id="2.60.120.620">
    <property type="entry name" value="q2cbj1_9rhob like domain"/>
    <property type="match status" value="1"/>
</dbReference>
<dbReference type="AlphaFoldDB" id="A0A0A3Z025"/>
<keyword evidence="3" id="KW-1185">Reference proteome</keyword>
<evidence type="ECO:0000313" key="3">
    <source>
        <dbReference type="Proteomes" id="UP000030351"/>
    </source>
</evidence>